<dbReference type="GO" id="GO:0000287">
    <property type="term" value="F:magnesium ion binding"/>
    <property type="evidence" value="ECO:0007669"/>
    <property type="project" value="UniProtKB-UniRule"/>
</dbReference>
<dbReference type="InterPro" id="IPR050116">
    <property type="entry name" value="DNA_polymerase-Y"/>
</dbReference>
<keyword evidence="12 15" id="KW-0238">DNA-binding</keyword>
<evidence type="ECO:0000256" key="9">
    <source>
        <dbReference type="ARBA" id="ARBA00022763"/>
    </source>
</evidence>
<dbReference type="GO" id="GO:0003887">
    <property type="term" value="F:DNA-directed DNA polymerase activity"/>
    <property type="evidence" value="ECO:0007669"/>
    <property type="project" value="UniProtKB-UniRule"/>
</dbReference>
<evidence type="ECO:0000256" key="1">
    <source>
        <dbReference type="ARBA" id="ARBA00004496"/>
    </source>
</evidence>
<dbReference type="InterPro" id="IPR043502">
    <property type="entry name" value="DNA/RNA_pol_sf"/>
</dbReference>
<evidence type="ECO:0000256" key="14">
    <source>
        <dbReference type="ARBA" id="ARBA00049244"/>
    </source>
</evidence>
<evidence type="ECO:0000256" key="10">
    <source>
        <dbReference type="ARBA" id="ARBA00022842"/>
    </source>
</evidence>
<proteinExistence type="inferred from homology"/>
<dbReference type="Gene3D" id="3.30.1490.100">
    <property type="entry name" value="DNA polymerase, Y-family, little finger domain"/>
    <property type="match status" value="1"/>
</dbReference>
<dbReference type="InterPro" id="IPR001126">
    <property type="entry name" value="UmuC"/>
</dbReference>
<keyword evidence="18" id="KW-1185">Reference proteome</keyword>
<comment type="catalytic activity">
    <reaction evidence="14 15">
        <text>DNA(n) + a 2'-deoxyribonucleoside 5'-triphosphate = DNA(n+1) + diphosphate</text>
        <dbReference type="Rhea" id="RHEA:22508"/>
        <dbReference type="Rhea" id="RHEA-COMP:17339"/>
        <dbReference type="Rhea" id="RHEA-COMP:17340"/>
        <dbReference type="ChEBI" id="CHEBI:33019"/>
        <dbReference type="ChEBI" id="CHEBI:61560"/>
        <dbReference type="ChEBI" id="CHEBI:173112"/>
        <dbReference type="EC" id="2.7.7.7"/>
    </reaction>
</comment>
<keyword evidence="4 15" id="KW-0963">Cytoplasm</keyword>
<dbReference type="GO" id="GO:0003684">
    <property type="term" value="F:damaged DNA binding"/>
    <property type="evidence" value="ECO:0007669"/>
    <property type="project" value="InterPro"/>
</dbReference>
<evidence type="ECO:0000256" key="15">
    <source>
        <dbReference type="HAMAP-Rule" id="MF_01113"/>
    </source>
</evidence>
<dbReference type="NCBIfam" id="NF002492">
    <property type="entry name" value="PRK01810.1"/>
    <property type="match status" value="1"/>
</dbReference>
<dbReference type="GO" id="GO:0009432">
    <property type="term" value="P:SOS response"/>
    <property type="evidence" value="ECO:0007669"/>
    <property type="project" value="TreeGrafter"/>
</dbReference>
<dbReference type="SUPFAM" id="SSF56672">
    <property type="entry name" value="DNA/RNA polymerases"/>
    <property type="match status" value="1"/>
</dbReference>
<evidence type="ECO:0000256" key="4">
    <source>
        <dbReference type="ARBA" id="ARBA00022490"/>
    </source>
</evidence>
<dbReference type="PANTHER" id="PTHR11076:SF33">
    <property type="entry name" value="DNA POLYMERASE KAPPA"/>
    <property type="match status" value="1"/>
</dbReference>
<protein>
    <recommendedName>
        <fullName evidence="15">DNA polymerase IV</fullName>
        <shortName evidence="15">Pol IV</shortName>
        <ecNumber evidence="15">2.7.7.7</ecNumber>
    </recommendedName>
</protein>
<comment type="caution">
    <text evidence="17">The sequence shown here is derived from an EMBL/GenBank/DDBJ whole genome shotgun (WGS) entry which is preliminary data.</text>
</comment>
<dbReference type="Pfam" id="PF00817">
    <property type="entry name" value="IMS"/>
    <property type="match status" value="1"/>
</dbReference>
<dbReference type="InterPro" id="IPR017961">
    <property type="entry name" value="DNA_pol_Y-fam_little_finger"/>
</dbReference>
<keyword evidence="7 15" id="KW-0235">DNA replication</keyword>
<feature type="binding site" evidence="15">
    <location>
        <position position="113"/>
    </location>
    <ligand>
        <name>Mg(2+)</name>
        <dbReference type="ChEBI" id="CHEBI:18420"/>
    </ligand>
</feature>
<evidence type="ECO:0000256" key="12">
    <source>
        <dbReference type="ARBA" id="ARBA00023125"/>
    </source>
</evidence>
<dbReference type="EC" id="2.7.7.7" evidence="15"/>
<dbReference type="SUPFAM" id="SSF100879">
    <property type="entry name" value="Lesion bypass DNA polymerase (Y-family), little finger domain"/>
    <property type="match status" value="1"/>
</dbReference>
<feature type="binding site" evidence="15">
    <location>
        <position position="17"/>
    </location>
    <ligand>
        <name>Mg(2+)</name>
        <dbReference type="ChEBI" id="CHEBI:18420"/>
    </ligand>
</feature>
<keyword evidence="5 15" id="KW-0808">Transferase</keyword>
<evidence type="ECO:0000256" key="7">
    <source>
        <dbReference type="ARBA" id="ARBA00022705"/>
    </source>
</evidence>
<dbReference type="Gene3D" id="3.30.70.270">
    <property type="match status" value="1"/>
</dbReference>
<dbReference type="InterPro" id="IPR022880">
    <property type="entry name" value="DNApol_IV"/>
</dbReference>
<keyword evidence="6 15" id="KW-0548">Nucleotidyltransferase</keyword>
<comment type="function">
    <text evidence="15">Poorly processive, error-prone DNA polymerase involved in untargeted mutagenesis. Copies undamaged DNA at stalled replication forks, which arise in vivo from mismatched or misaligned primer ends. These misaligned primers can be extended by PolIV. Exhibits no 3'-5' exonuclease (proofreading) activity. May be involved in translesional synthesis, in conjunction with the beta clamp from PolIII.</text>
</comment>
<evidence type="ECO:0000256" key="6">
    <source>
        <dbReference type="ARBA" id="ARBA00022695"/>
    </source>
</evidence>
<accession>A0A5J4J2R4</accession>
<dbReference type="PROSITE" id="PS50173">
    <property type="entry name" value="UMUC"/>
    <property type="match status" value="1"/>
</dbReference>
<dbReference type="GO" id="GO:0042276">
    <property type="term" value="P:error-prone translesion synthesis"/>
    <property type="evidence" value="ECO:0007669"/>
    <property type="project" value="TreeGrafter"/>
</dbReference>
<name>A0A5J4J2R4_9BACI</name>
<dbReference type="InterPro" id="IPR024728">
    <property type="entry name" value="PolY_HhH_motif"/>
</dbReference>
<gene>
    <name evidence="17" type="primary">dinB1</name>
    <name evidence="15" type="synonym">dinB</name>
    <name evidence="17" type="ORF">BpJC7_05590</name>
</gene>
<dbReference type="AlphaFoldDB" id="A0A5J4J2R4"/>
<dbReference type="Pfam" id="PF11799">
    <property type="entry name" value="IMS_C"/>
    <property type="match status" value="1"/>
</dbReference>
<keyword evidence="9 15" id="KW-0227">DNA damage</keyword>
<evidence type="ECO:0000259" key="16">
    <source>
        <dbReference type="PROSITE" id="PS50173"/>
    </source>
</evidence>
<evidence type="ECO:0000313" key="18">
    <source>
        <dbReference type="Proteomes" id="UP000391919"/>
    </source>
</evidence>
<dbReference type="EMBL" id="BKZQ01000005">
    <property type="protein sequence ID" value="GER69256.1"/>
    <property type="molecule type" value="Genomic_DNA"/>
</dbReference>
<comment type="subcellular location">
    <subcellularLocation>
        <location evidence="1 15">Cytoplasm</location>
    </subcellularLocation>
</comment>
<dbReference type="Proteomes" id="UP000391919">
    <property type="component" value="Unassembled WGS sequence"/>
</dbReference>
<comment type="subunit">
    <text evidence="15">Monomer.</text>
</comment>
<evidence type="ECO:0000256" key="5">
    <source>
        <dbReference type="ARBA" id="ARBA00022679"/>
    </source>
</evidence>
<dbReference type="InterPro" id="IPR043128">
    <property type="entry name" value="Rev_trsase/Diguanyl_cyclase"/>
</dbReference>
<dbReference type="FunFam" id="3.40.1170.60:FF:000001">
    <property type="entry name" value="DNA polymerase IV"/>
    <property type="match status" value="1"/>
</dbReference>
<keyword evidence="11 15" id="KW-0239">DNA-directed DNA polymerase</keyword>
<dbReference type="CDD" id="cd03586">
    <property type="entry name" value="PolY_Pol_IV_kappa"/>
    <property type="match status" value="1"/>
</dbReference>
<keyword evidence="8 15" id="KW-0479">Metal-binding</keyword>
<evidence type="ECO:0000313" key="17">
    <source>
        <dbReference type="EMBL" id="GER69256.1"/>
    </source>
</evidence>
<dbReference type="HAMAP" id="MF_01113">
    <property type="entry name" value="DNApol_IV"/>
    <property type="match status" value="1"/>
</dbReference>
<dbReference type="NCBIfam" id="NF002677">
    <property type="entry name" value="PRK02406.1"/>
    <property type="match status" value="1"/>
</dbReference>
<organism evidence="17 18">
    <name type="scientific">Weizmannia acidilactici</name>
    <dbReference type="NCBI Taxonomy" id="2607726"/>
    <lineage>
        <taxon>Bacteria</taxon>
        <taxon>Bacillati</taxon>
        <taxon>Bacillota</taxon>
        <taxon>Bacilli</taxon>
        <taxon>Bacillales</taxon>
        <taxon>Bacillaceae</taxon>
        <taxon>Heyndrickxia</taxon>
    </lineage>
</organism>
<comment type="cofactor">
    <cofactor evidence="15">
        <name>Mg(2+)</name>
        <dbReference type="ChEBI" id="CHEBI:18420"/>
    </cofactor>
    <text evidence="15">Binds 2 magnesium ions per subunit.</text>
</comment>
<keyword evidence="13 15" id="KW-0234">DNA repair</keyword>
<dbReference type="GO" id="GO:0005829">
    <property type="term" value="C:cytosol"/>
    <property type="evidence" value="ECO:0007669"/>
    <property type="project" value="TreeGrafter"/>
</dbReference>
<keyword evidence="10 15" id="KW-0460">Magnesium</keyword>
<feature type="domain" description="UmuC" evidence="16">
    <location>
        <begin position="13"/>
        <end position="194"/>
    </location>
</feature>
<evidence type="ECO:0000256" key="2">
    <source>
        <dbReference type="ARBA" id="ARBA00010945"/>
    </source>
</evidence>
<dbReference type="Gene3D" id="1.10.150.20">
    <property type="entry name" value="5' to 3' exonuclease, C-terminal subdomain"/>
    <property type="match status" value="1"/>
</dbReference>
<evidence type="ECO:0000256" key="13">
    <source>
        <dbReference type="ARBA" id="ARBA00023204"/>
    </source>
</evidence>
<dbReference type="InterPro" id="IPR036775">
    <property type="entry name" value="DNA_pol_Y-fam_lit_finger_sf"/>
</dbReference>
<evidence type="ECO:0000256" key="8">
    <source>
        <dbReference type="ARBA" id="ARBA00022723"/>
    </source>
</evidence>
<dbReference type="PANTHER" id="PTHR11076">
    <property type="entry name" value="DNA REPAIR POLYMERASE UMUC / TRANSFERASE FAMILY MEMBER"/>
    <property type="match status" value="1"/>
</dbReference>
<dbReference type="GO" id="GO:0006281">
    <property type="term" value="P:DNA repair"/>
    <property type="evidence" value="ECO:0007669"/>
    <property type="project" value="UniProtKB-UniRule"/>
</dbReference>
<dbReference type="Gene3D" id="3.40.1170.60">
    <property type="match status" value="1"/>
</dbReference>
<comment type="similarity">
    <text evidence="2 15">Belongs to the DNA polymerase type-Y family.</text>
</comment>
<feature type="site" description="Substrate discrimination" evidence="15">
    <location>
        <position position="22"/>
    </location>
</feature>
<sequence>MMKQFYLKNGRVILHVDMNSFFASVEMAENPGLKGKPVAIAGNPKERKGIIVTCSYEARKYGVKTTMPVWEAKKRCPDLLVIPPHFERYKKASAAMFAILRRYSPLVEPVSIDEGYVDITDQFEPGSPLLIAESIQQEILAELDLPSSIGVAPNKFLAKTASDMKKPLGITVLRKRDIPRLLWPMPLIDMHGVGGKTAEKLEKHGIFTIGDLAHADDVLLKQLLGIRGIRLKERANGKDNRPVDPESVNVTKSIGRMQTLPEDLDDEHRINAVLKKLADETAERMEKKGYAATNVSVMIRYRDRKTVTRSKKCSSPVESGQALFETARALFIRHWDNTPVRLLGITGSGLVERRAAAEQLSLFTYEEAAKKEPLYKAIEQLREKFGENIIQTGREAENPHDPPVL</sequence>
<feature type="active site" evidence="15">
    <location>
        <position position="114"/>
    </location>
</feature>
<evidence type="ECO:0000256" key="3">
    <source>
        <dbReference type="ARBA" id="ARBA00022457"/>
    </source>
</evidence>
<dbReference type="Pfam" id="PF11798">
    <property type="entry name" value="IMS_HHH"/>
    <property type="match status" value="1"/>
</dbReference>
<reference evidence="17 18" key="1">
    <citation type="submission" date="2019-09" db="EMBL/GenBank/DDBJ databases">
        <title>Draft genome sequence of Bacillus sp. JC-7.</title>
        <authorList>
            <person name="Tanaka N."/>
            <person name="Shiwa Y."/>
            <person name="Fujita N."/>
            <person name="Tanasupawat S."/>
        </authorList>
    </citation>
    <scope>NUCLEOTIDE SEQUENCE [LARGE SCALE GENOMIC DNA]</scope>
    <source>
        <strain evidence="17 18">JC-7</strain>
    </source>
</reference>
<dbReference type="GO" id="GO:0006261">
    <property type="term" value="P:DNA-templated DNA replication"/>
    <property type="evidence" value="ECO:0007669"/>
    <property type="project" value="UniProtKB-UniRule"/>
</dbReference>
<evidence type="ECO:0000256" key="11">
    <source>
        <dbReference type="ARBA" id="ARBA00022932"/>
    </source>
</evidence>
<keyword evidence="3 15" id="KW-0515">Mutator protein</keyword>